<comment type="caution">
    <text evidence="1">The sequence shown here is derived from an EMBL/GenBank/DDBJ whole genome shotgun (WGS) entry which is preliminary data.</text>
</comment>
<dbReference type="EMBL" id="VYZN01000014">
    <property type="protein sequence ID" value="KAE9539399.1"/>
    <property type="molecule type" value="Genomic_DNA"/>
</dbReference>
<evidence type="ECO:0000313" key="1">
    <source>
        <dbReference type="EMBL" id="KAE9539399.1"/>
    </source>
</evidence>
<dbReference type="AlphaFoldDB" id="A0A6G0TWT4"/>
<accession>A0A6G0TWT4</accession>
<protein>
    <submittedName>
        <fullName evidence="1">Uncharacterized protein</fullName>
    </submittedName>
</protein>
<sequence>MYVTKVEITSNCIKCDVYICGYSRVVKSEKITHQNTRDLKIKREKLLVTQKFMIYILNIINDTIVCAHKFILCGHWSISETLMFCIGLTSDPDPIFNPSLVVRALLATKYQLKVIFQVYLFPQQLLFIDKIFKNLSIVSNIKVSMLSTDSTNCQPFAMVTLLLDSERSDECINFTIIFGKKILDDQKKIEKIKNPKKWLNDKNKCHFKYVLLRKLFPKLSETFGYCFFYIVLGFKRVKRLKKVNREKMINKWLQLRWKHNKKIRICSRYTNYTINV</sequence>
<reference evidence="1 2" key="1">
    <citation type="submission" date="2019-08" db="EMBL/GenBank/DDBJ databases">
        <title>The genome of the soybean aphid Biotype 1, its phylome, world population structure and adaptation to the North American continent.</title>
        <authorList>
            <person name="Giordano R."/>
            <person name="Donthu R.K."/>
            <person name="Hernandez A.G."/>
            <person name="Wright C.L."/>
            <person name="Zimin A.V."/>
        </authorList>
    </citation>
    <scope>NUCLEOTIDE SEQUENCE [LARGE SCALE GENOMIC DNA]</scope>
    <source>
        <tissue evidence="1">Whole aphids</tissue>
    </source>
</reference>
<dbReference type="Proteomes" id="UP000475862">
    <property type="component" value="Unassembled WGS sequence"/>
</dbReference>
<keyword evidence="2" id="KW-1185">Reference proteome</keyword>
<organism evidence="1 2">
    <name type="scientific">Aphis glycines</name>
    <name type="common">Soybean aphid</name>
    <dbReference type="NCBI Taxonomy" id="307491"/>
    <lineage>
        <taxon>Eukaryota</taxon>
        <taxon>Metazoa</taxon>
        <taxon>Ecdysozoa</taxon>
        <taxon>Arthropoda</taxon>
        <taxon>Hexapoda</taxon>
        <taxon>Insecta</taxon>
        <taxon>Pterygota</taxon>
        <taxon>Neoptera</taxon>
        <taxon>Paraneoptera</taxon>
        <taxon>Hemiptera</taxon>
        <taxon>Sternorrhyncha</taxon>
        <taxon>Aphidomorpha</taxon>
        <taxon>Aphidoidea</taxon>
        <taxon>Aphididae</taxon>
        <taxon>Aphidini</taxon>
        <taxon>Aphis</taxon>
        <taxon>Aphis</taxon>
    </lineage>
</organism>
<proteinExistence type="predicted"/>
<evidence type="ECO:0000313" key="2">
    <source>
        <dbReference type="Proteomes" id="UP000475862"/>
    </source>
</evidence>
<gene>
    <name evidence="1" type="ORF">AGLY_004651</name>
</gene>
<name>A0A6G0TWT4_APHGL</name>